<evidence type="ECO:0000256" key="3">
    <source>
        <dbReference type="SAM" id="SignalP"/>
    </source>
</evidence>
<dbReference type="PROSITE" id="PS51910">
    <property type="entry name" value="GH18_2"/>
    <property type="match status" value="1"/>
</dbReference>
<dbReference type="InterPro" id="IPR011583">
    <property type="entry name" value="Chitinase_II/V-like_cat"/>
</dbReference>
<dbReference type="InterPro" id="IPR029070">
    <property type="entry name" value="Chitinase_insertion_sf"/>
</dbReference>
<dbReference type="InterPro" id="IPR001223">
    <property type="entry name" value="Glyco_hydro18_cat"/>
</dbReference>
<comment type="caution">
    <text evidence="5">The sequence shown here is derived from an EMBL/GenBank/DDBJ whole genome shotgun (WGS) entry which is preliminary data.</text>
</comment>
<dbReference type="InterPro" id="IPR017853">
    <property type="entry name" value="GH"/>
</dbReference>
<dbReference type="GO" id="GO:0012505">
    <property type="term" value="C:endomembrane system"/>
    <property type="evidence" value="ECO:0007669"/>
    <property type="project" value="TreeGrafter"/>
</dbReference>
<feature type="domain" description="GH18" evidence="4">
    <location>
        <begin position="116"/>
        <end position="410"/>
    </location>
</feature>
<dbReference type="Proteomes" id="UP001162060">
    <property type="component" value="Unassembled WGS sequence"/>
</dbReference>
<reference evidence="5" key="1">
    <citation type="submission" date="2024-01" db="EMBL/GenBank/DDBJ databases">
        <authorList>
            <person name="Webb A."/>
        </authorList>
    </citation>
    <scope>NUCLEOTIDE SEQUENCE</scope>
    <source>
        <strain evidence="5">Pm1</strain>
    </source>
</reference>
<dbReference type="EMBL" id="CAKLBY020000189">
    <property type="protein sequence ID" value="CAK7932421.1"/>
    <property type="molecule type" value="Genomic_DNA"/>
</dbReference>
<name>A0AAV1UC92_9STRA</name>
<feature type="signal peptide" evidence="3">
    <location>
        <begin position="1"/>
        <end position="24"/>
    </location>
</feature>
<gene>
    <name evidence="5" type="ORF">PM001_LOCUS17571</name>
</gene>
<evidence type="ECO:0000313" key="6">
    <source>
        <dbReference type="Proteomes" id="UP001162060"/>
    </source>
</evidence>
<dbReference type="GO" id="GO:0070492">
    <property type="term" value="F:oligosaccharide binding"/>
    <property type="evidence" value="ECO:0007669"/>
    <property type="project" value="TreeGrafter"/>
</dbReference>
<sequence length="410" mass="46779">MRTALLVACLLSRFLGPFNRLVNASNFIDNDAADEIEDDDSSSFDFMSSNLEVLQPDPDLVEVQCDGLECPVDRRDRMDDVPSVWTRGLVTPKLKPELILKEHARASSRSQKLFRGETLGYVTPWNSRGYALAKRFRSKFTYISPVWLQVREDRNHVPTITGLHEIDRQWVQHVKHGVEGEVKLAMDPAVVPRVVYERNQLKSEDVPLITNLMLDLMNEHDFDGIVFEIPVMQGTLDMLQQLARAFRAADKLFILVLPRSSNDGEMPVTHELFAELAPLVHRFSMNAYDFGTPGPNAPYPWLAKTLEKMSPMERQRILMGLPFYGYDNADAITGSAYIQALTDNDVTIRWDLESHECQHVYTAAEPSRQHVLFFPCLQFLQDRLTLYKANGVGVAIWELGQGLDFFYDLL</sequence>
<dbReference type="AlphaFoldDB" id="A0AAV1UC92"/>
<evidence type="ECO:0000313" key="5">
    <source>
        <dbReference type="EMBL" id="CAK7932421.1"/>
    </source>
</evidence>
<dbReference type="GO" id="GO:0005975">
    <property type="term" value="P:carbohydrate metabolic process"/>
    <property type="evidence" value="ECO:0007669"/>
    <property type="project" value="InterPro"/>
</dbReference>
<dbReference type="SMART" id="SM00636">
    <property type="entry name" value="Glyco_18"/>
    <property type="match status" value="1"/>
</dbReference>
<dbReference type="PANTHER" id="PTHR46066:SF2">
    <property type="entry name" value="CHITINASE DOMAIN-CONTAINING PROTEIN 1"/>
    <property type="match status" value="1"/>
</dbReference>
<evidence type="ECO:0000259" key="4">
    <source>
        <dbReference type="PROSITE" id="PS51910"/>
    </source>
</evidence>
<feature type="chain" id="PRO_5043483252" description="Chitinase domain-containing protein 1" evidence="3">
    <location>
        <begin position="25"/>
        <end position="410"/>
    </location>
</feature>
<keyword evidence="3" id="KW-0732">Signal</keyword>
<comment type="similarity">
    <text evidence="1">Belongs to the glycosyl hydrolase 18 family.</text>
</comment>
<dbReference type="PANTHER" id="PTHR46066">
    <property type="entry name" value="CHITINASE DOMAIN-CONTAINING PROTEIN 1 FAMILY MEMBER"/>
    <property type="match status" value="1"/>
</dbReference>
<protein>
    <recommendedName>
        <fullName evidence="2">Chitinase domain-containing protein 1</fullName>
    </recommendedName>
</protein>
<proteinExistence type="inferred from homology"/>
<dbReference type="GO" id="GO:0008061">
    <property type="term" value="F:chitin binding"/>
    <property type="evidence" value="ECO:0007669"/>
    <property type="project" value="InterPro"/>
</dbReference>
<dbReference type="Gene3D" id="3.20.20.80">
    <property type="entry name" value="Glycosidases"/>
    <property type="match status" value="1"/>
</dbReference>
<evidence type="ECO:0000256" key="1">
    <source>
        <dbReference type="ARBA" id="ARBA00009336"/>
    </source>
</evidence>
<dbReference type="SUPFAM" id="SSF51445">
    <property type="entry name" value="(Trans)glycosidases"/>
    <property type="match status" value="1"/>
</dbReference>
<accession>A0AAV1UC92</accession>
<evidence type="ECO:0000256" key="2">
    <source>
        <dbReference type="ARBA" id="ARBA00040976"/>
    </source>
</evidence>
<organism evidence="5 6">
    <name type="scientific">Peronospora matthiolae</name>
    <dbReference type="NCBI Taxonomy" id="2874970"/>
    <lineage>
        <taxon>Eukaryota</taxon>
        <taxon>Sar</taxon>
        <taxon>Stramenopiles</taxon>
        <taxon>Oomycota</taxon>
        <taxon>Peronosporomycetes</taxon>
        <taxon>Peronosporales</taxon>
        <taxon>Peronosporaceae</taxon>
        <taxon>Peronospora</taxon>
    </lineage>
</organism>
<dbReference type="Gene3D" id="3.10.50.10">
    <property type="match status" value="1"/>
</dbReference>